<sequence>MDMALQQLQERHRKIFHLTNSASCKSKFFHFPRINRCPQFRNRLPFVAGEVVPGDPAGSIHQLSVTQAHSSTPSARWLKRRGNLVVRRVEEVAAGMGMGVAAGAGKAL</sequence>
<organism evidence="1 2">
    <name type="scientific">Peronosclerospora sorghi</name>
    <dbReference type="NCBI Taxonomy" id="230839"/>
    <lineage>
        <taxon>Eukaryota</taxon>
        <taxon>Sar</taxon>
        <taxon>Stramenopiles</taxon>
        <taxon>Oomycota</taxon>
        <taxon>Peronosporomycetes</taxon>
        <taxon>Peronosporales</taxon>
        <taxon>Peronosporaceae</taxon>
        <taxon>Peronosclerospora</taxon>
    </lineage>
</organism>
<evidence type="ECO:0000313" key="2">
    <source>
        <dbReference type="Proteomes" id="UP001163321"/>
    </source>
</evidence>
<keyword evidence="2" id="KW-1185">Reference proteome</keyword>
<protein>
    <submittedName>
        <fullName evidence="1">Uncharacterized protein</fullName>
    </submittedName>
</protein>
<reference evidence="1 2" key="1">
    <citation type="journal article" date="2022" name="bioRxiv">
        <title>The genome of the oomycete Peronosclerospora sorghi, a cosmopolitan pathogen of maize and sorghum, is inflated with dispersed pseudogenes.</title>
        <authorList>
            <person name="Fletcher K."/>
            <person name="Martin F."/>
            <person name="Isakeit T."/>
            <person name="Cavanaugh K."/>
            <person name="Magill C."/>
            <person name="Michelmore R."/>
        </authorList>
    </citation>
    <scope>NUCLEOTIDE SEQUENCE [LARGE SCALE GENOMIC DNA]</scope>
    <source>
        <strain evidence="1">P6</strain>
    </source>
</reference>
<gene>
    <name evidence="1" type="ORF">PsorP6_006395</name>
</gene>
<proteinExistence type="predicted"/>
<evidence type="ECO:0000313" key="1">
    <source>
        <dbReference type="EMBL" id="KAI9912344.1"/>
    </source>
</evidence>
<dbReference type="EMBL" id="CM047583">
    <property type="protein sequence ID" value="KAI9912344.1"/>
    <property type="molecule type" value="Genomic_DNA"/>
</dbReference>
<dbReference type="Proteomes" id="UP001163321">
    <property type="component" value="Chromosome 4"/>
</dbReference>
<accession>A0ACC0W0R9</accession>
<comment type="caution">
    <text evidence="1">The sequence shown here is derived from an EMBL/GenBank/DDBJ whole genome shotgun (WGS) entry which is preliminary data.</text>
</comment>
<name>A0ACC0W0R9_9STRA</name>